<evidence type="ECO:0000313" key="3">
    <source>
        <dbReference type="Proteomes" id="UP000053424"/>
    </source>
</evidence>
<keyword evidence="1" id="KW-0812">Transmembrane</keyword>
<dbReference type="AlphaFoldDB" id="A0A0C3C1G8"/>
<keyword evidence="1" id="KW-0472">Membrane</keyword>
<accession>A0A0C3C1G8</accession>
<keyword evidence="3" id="KW-1185">Reference proteome</keyword>
<dbReference type="HOGENOM" id="CLU_046025_16_0_1"/>
<protein>
    <submittedName>
        <fullName evidence="2">Uncharacterized protein</fullName>
    </submittedName>
</protein>
<dbReference type="PANTHER" id="PTHR40465">
    <property type="entry name" value="CHROMOSOME 1, WHOLE GENOME SHOTGUN SEQUENCE"/>
    <property type="match status" value="1"/>
</dbReference>
<feature type="transmembrane region" description="Helical" evidence="1">
    <location>
        <begin position="106"/>
        <end position="124"/>
    </location>
</feature>
<feature type="transmembrane region" description="Helical" evidence="1">
    <location>
        <begin position="176"/>
        <end position="198"/>
    </location>
</feature>
<name>A0A0C3C1G8_HEBCY</name>
<dbReference type="Proteomes" id="UP000053424">
    <property type="component" value="Unassembled WGS sequence"/>
</dbReference>
<dbReference type="STRING" id="686832.A0A0C3C1G8"/>
<proteinExistence type="predicted"/>
<dbReference type="PANTHER" id="PTHR40465:SF1">
    <property type="entry name" value="DUF6534 DOMAIN-CONTAINING PROTEIN"/>
    <property type="match status" value="1"/>
</dbReference>
<evidence type="ECO:0000313" key="2">
    <source>
        <dbReference type="EMBL" id="KIM37541.1"/>
    </source>
</evidence>
<feature type="transmembrane region" description="Helical" evidence="1">
    <location>
        <begin position="64"/>
        <end position="86"/>
    </location>
</feature>
<organism evidence="2 3">
    <name type="scientific">Hebeloma cylindrosporum</name>
    <dbReference type="NCBI Taxonomy" id="76867"/>
    <lineage>
        <taxon>Eukaryota</taxon>
        <taxon>Fungi</taxon>
        <taxon>Dikarya</taxon>
        <taxon>Basidiomycota</taxon>
        <taxon>Agaricomycotina</taxon>
        <taxon>Agaricomycetes</taxon>
        <taxon>Agaricomycetidae</taxon>
        <taxon>Agaricales</taxon>
        <taxon>Agaricineae</taxon>
        <taxon>Hymenogastraceae</taxon>
        <taxon>Hebeloma</taxon>
    </lineage>
</organism>
<dbReference type="EMBL" id="KN831796">
    <property type="protein sequence ID" value="KIM37541.1"/>
    <property type="molecule type" value="Genomic_DNA"/>
</dbReference>
<keyword evidence="1" id="KW-1133">Transmembrane helix</keyword>
<reference evidence="2 3" key="1">
    <citation type="submission" date="2014-04" db="EMBL/GenBank/DDBJ databases">
        <authorList>
            <consortium name="DOE Joint Genome Institute"/>
            <person name="Kuo A."/>
            <person name="Gay G."/>
            <person name="Dore J."/>
            <person name="Kohler A."/>
            <person name="Nagy L.G."/>
            <person name="Floudas D."/>
            <person name="Copeland A."/>
            <person name="Barry K.W."/>
            <person name="Cichocki N."/>
            <person name="Veneault-Fourrey C."/>
            <person name="LaButti K."/>
            <person name="Lindquist E.A."/>
            <person name="Lipzen A."/>
            <person name="Lundell T."/>
            <person name="Morin E."/>
            <person name="Murat C."/>
            <person name="Sun H."/>
            <person name="Tunlid A."/>
            <person name="Henrissat B."/>
            <person name="Grigoriev I.V."/>
            <person name="Hibbett D.S."/>
            <person name="Martin F."/>
            <person name="Nordberg H.P."/>
            <person name="Cantor M.N."/>
            <person name="Hua S.X."/>
        </authorList>
    </citation>
    <scope>NUCLEOTIDE SEQUENCE [LARGE SCALE GENOMIC DNA]</scope>
    <source>
        <strain evidence="3">h7</strain>
    </source>
</reference>
<sequence>MPVKLTLDNTIGAAFLGLSHPSLTGISLVQAHLYYNFYTKDWIFQKVAFNRNDFLTLSLAQIKVGVLITLVVLHLIFVLHAVHYYLISNFGNMAALQNTVIWSFKLQVLMNAFMILFVQALYASRIWKLGRHFSHVWPIIVGLIVAGGWGIGFAMIVRTFEGKSFGDLHLMSDIIYATYCAATTIDVAIACTMCYYLYRSRSSFARTNSKIVTVMRYILITGCLTR</sequence>
<evidence type="ECO:0000256" key="1">
    <source>
        <dbReference type="SAM" id="Phobius"/>
    </source>
</evidence>
<feature type="transmembrane region" description="Helical" evidence="1">
    <location>
        <begin position="136"/>
        <end position="156"/>
    </location>
</feature>
<gene>
    <name evidence="2" type="ORF">M413DRAFT_30752</name>
</gene>
<dbReference type="OrthoDB" id="2535105at2759"/>
<reference evidence="3" key="2">
    <citation type="submission" date="2015-01" db="EMBL/GenBank/DDBJ databases">
        <title>Evolutionary Origins and Diversification of the Mycorrhizal Mutualists.</title>
        <authorList>
            <consortium name="DOE Joint Genome Institute"/>
            <consortium name="Mycorrhizal Genomics Consortium"/>
            <person name="Kohler A."/>
            <person name="Kuo A."/>
            <person name="Nagy L.G."/>
            <person name="Floudas D."/>
            <person name="Copeland A."/>
            <person name="Barry K.W."/>
            <person name="Cichocki N."/>
            <person name="Veneault-Fourrey C."/>
            <person name="LaButti K."/>
            <person name="Lindquist E.A."/>
            <person name="Lipzen A."/>
            <person name="Lundell T."/>
            <person name="Morin E."/>
            <person name="Murat C."/>
            <person name="Riley R."/>
            <person name="Ohm R."/>
            <person name="Sun H."/>
            <person name="Tunlid A."/>
            <person name="Henrissat B."/>
            <person name="Grigoriev I.V."/>
            <person name="Hibbett D.S."/>
            <person name="Martin F."/>
        </authorList>
    </citation>
    <scope>NUCLEOTIDE SEQUENCE [LARGE SCALE GENOMIC DNA]</scope>
    <source>
        <strain evidence="3">h7</strain>
    </source>
</reference>